<feature type="chain" id="PRO_5011594037" description="Methylamine utilization protein MauG" evidence="15">
    <location>
        <begin position="32"/>
        <end position="337"/>
    </location>
</feature>
<dbReference type="GO" id="GO:0009055">
    <property type="term" value="F:electron transfer activity"/>
    <property type="evidence" value="ECO:0007669"/>
    <property type="project" value="InterPro"/>
</dbReference>
<evidence type="ECO:0000256" key="4">
    <source>
        <dbReference type="ARBA" id="ARBA00022617"/>
    </source>
</evidence>
<evidence type="ECO:0000256" key="3">
    <source>
        <dbReference type="ARBA" id="ARBA00022448"/>
    </source>
</evidence>
<dbReference type="AlphaFoldDB" id="A0A1H8UPS2"/>
<dbReference type="GO" id="GO:0020037">
    <property type="term" value="F:heme binding"/>
    <property type="evidence" value="ECO:0007669"/>
    <property type="project" value="InterPro"/>
</dbReference>
<evidence type="ECO:0000256" key="9">
    <source>
        <dbReference type="ARBA" id="ARBA00023002"/>
    </source>
</evidence>
<evidence type="ECO:0000256" key="6">
    <source>
        <dbReference type="ARBA" id="ARBA00022729"/>
    </source>
</evidence>
<evidence type="ECO:0000256" key="1">
    <source>
        <dbReference type="ARBA" id="ARBA00004418"/>
    </source>
</evidence>
<dbReference type="SUPFAM" id="SSF46626">
    <property type="entry name" value="Cytochrome c"/>
    <property type="match status" value="2"/>
</dbReference>
<feature type="domain" description="Cytochrome c" evidence="16">
    <location>
        <begin position="215"/>
        <end position="325"/>
    </location>
</feature>
<feature type="binding site" description="covalent" evidence="13">
    <location>
        <position position="83"/>
    </location>
    <ligand>
        <name>heme c</name>
        <dbReference type="ChEBI" id="CHEBI:61717"/>
        <label>1</label>
    </ligand>
</feature>
<dbReference type="GO" id="GO:0004130">
    <property type="term" value="F:cytochrome-c peroxidase activity"/>
    <property type="evidence" value="ECO:0007669"/>
    <property type="project" value="TreeGrafter"/>
</dbReference>
<dbReference type="PIRSF" id="PIRSF000294">
    <property type="entry name" value="Cytochrome-c_peroxidase"/>
    <property type="match status" value="1"/>
</dbReference>
<dbReference type="InterPro" id="IPR051395">
    <property type="entry name" value="Cytochrome_c_Peroxidase/MauG"/>
</dbReference>
<evidence type="ECO:0000256" key="8">
    <source>
        <dbReference type="ARBA" id="ARBA00022982"/>
    </source>
</evidence>
<evidence type="ECO:0000313" key="18">
    <source>
        <dbReference type="Proteomes" id="UP000199657"/>
    </source>
</evidence>
<feature type="binding site" description="covalent" evidence="13">
    <location>
        <position position="229"/>
    </location>
    <ligand>
        <name>heme c</name>
        <dbReference type="ChEBI" id="CHEBI:61717"/>
        <label>2</label>
    </ligand>
</feature>
<dbReference type="STRING" id="406100.SAMN04488052_107135"/>
<evidence type="ECO:0000256" key="5">
    <source>
        <dbReference type="ARBA" id="ARBA00022723"/>
    </source>
</evidence>
<dbReference type="OrthoDB" id="9805202at2"/>
<accession>A0A1H8UPS2</accession>
<dbReference type="InterPro" id="IPR026259">
    <property type="entry name" value="MauG/Cytc_peroxidase"/>
</dbReference>
<comment type="pathway">
    <text evidence="2">One-carbon metabolism; methylamine degradation.</text>
</comment>
<dbReference type="FunFam" id="1.10.760.10:FF:000019">
    <property type="entry name" value="Di-heme cytochrome C peroxidase"/>
    <property type="match status" value="1"/>
</dbReference>
<dbReference type="Gene3D" id="1.10.760.10">
    <property type="entry name" value="Cytochrome c-like domain"/>
    <property type="match status" value="2"/>
</dbReference>
<evidence type="ECO:0000256" key="7">
    <source>
        <dbReference type="ARBA" id="ARBA00022764"/>
    </source>
</evidence>
<keyword evidence="17" id="KW-0575">Peroxidase</keyword>
<feature type="binding site" description="axial binding residue" evidence="14">
    <location>
        <position position="300"/>
    </location>
    <ligand>
        <name>heme c</name>
        <dbReference type="ChEBI" id="CHEBI:61717"/>
        <label>2</label>
    </ligand>
    <ligandPart>
        <name>Fe</name>
        <dbReference type="ChEBI" id="CHEBI:18248"/>
    </ligandPart>
</feature>
<evidence type="ECO:0000256" key="10">
    <source>
        <dbReference type="ARBA" id="ARBA00023004"/>
    </source>
</evidence>
<evidence type="ECO:0000256" key="2">
    <source>
        <dbReference type="ARBA" id="ARBA00004856"/>
    </source>
</evidence>
<evidence type="ECO:0000256" key="12">
    <source>
        <dbReference type="ARBA" id="ARBA00073576"/>
    </source>
</evidence>
<comment type="subcellular location">
    <subcellularLocation>
        <location evidence="1">Periplasm</location>
    </subcellularLocation>
</comment>
<dbReference type="InterPro" id="IPR036909">
    <property type="entry name" value="Cyt_c-like_dom_sf"/>
</dbReference>
<feature type="domain" description="Cytochrome c" evidence="16">
    <location>
        <begin position="61"/>
        <end position="169"/>
    </location>
</feature>
<evidence type="ECO:0000256" key="14">
    <source>
        <dbReference type="PIRSR" id="PIRSR000294-2"/>
    </source>
</evidence>
<name>A0A1H8UPS2_9GAMM</name>
<keyword evidence="3" id="KW-0813">Transport</keyword>
<evidence type="ECO:0000259" key="16">
    <source>
        <dbReference type="PROSITE" id="PS51007"/>
    </source>
</evidence>
<dbReference type="InterPro" id="IPR009056">
    <property type="entry name" value="Cyt_c-like_dom"/>
</dbReference>
<feature type="binding site" description="axial binding residue" evidence="14">
    <location>
        <position position="103"/>
    </location>
    <ligand>
        <name>heme c</name>
        <dbReference type="ChEBI" id="CHEBI:61717"/>
        <label>1</label>
    </ligand>
    <ligandPart>
        <name>Fe</name>
        <dbReference type="ChEBI" id="CHEBI:18248"/>
    </ligandPart>
</feature>
<keyword evidence="10 14" id="KW-0408">Iron</keyword>
<dbReference type="InterPro" id="IPR004852">
    <property type="entry name" value="Di-haem_cyt_c_peroxidsae"/>
</dbReference>
<keyword evidence="18" id="KW-1185">Reference proteome</keyword>
<comment type="PTM">
    <text evidence="13">Binds 2 heme groups per subunit.</text>
</comment>
<proteinExistence type="predicted"/>
<keyword evidence="7" id="KW-0574">Periplasm</keyword>
<protein>
    <recommendedName>
        <fullName evidence="12">Methylamine utilization protein MauG</fullName>
    </recommendedName>
</protein>
<dbReference type="PROSITE" id="PS51007">
    <property type="entry name" value="CYTC"/>
    <property type="match status" value="2"/>
</dbReference>
<feature type="binding site" description="axial binding residue" evidence="14">
    <location>
        <position position="87"/>
    </location>
    <ligand>
        <name>heme c</name>
        <dbReference type="ChEBI" id="CHEBI:61717"/>
        <label>1</label>
    </ligand>
    <ligandPart>
        <name>Fe</name>
        <dbReference type="ChEBI" id="CHEBI:18248"/>
    </ligandPart>
</feature>
<evidence type="ECO:0000256" key="15">
    <source>
        <dbReference type="SAM" id="SignalP"/>
    </source>
</evidence>
<feature type="signal peptide" evidence="15">
    <location>
        <begin position="1"/>
        <end position="31"/>
    </location>
</feature>
<keyword evidence="8" id="KW-0249">Electron transport</keyword>
<reference evidence="17 18" key="1">
    <citation type="submission" date="2016-10" db="EMBL/GenBank/DDBJ databases">
        <authorList>
            <person name="de Groot N.N."/>
        </authorList>
    </citation>
    <scope>NUCLEOTIDE SEQUENCE [LARGE SCALE GENOMIC DNA]</scope>
    <source>
        <strain evidence="17 18">CGMCC 1.6291</strain>
    </source>
</reference>
<dbReference type="PANTHER" id="PTHR30600">
    <property type="entry name" value="CYTOCHROME C PEROXIDASE-RELATED"/>
    <property type="match status" value="1"/>
</dbReference>
<evidence type="ECO:0000256" key="11">
    <source>
        <dbReference type="ARBA" id="ARBA00058991"/>
    </source>
</evidence>
<dbReference type="PANTHER" id="PTHR30600:SF7">
    <property type="entry name" value="CYTOCHROME C PEROXIDASE-RELATED"/>
    <property type="match status" value="1"/>
</dbReference>
<organism evidence="17 18">
    <name type="scientific">Aquisalimonas asiatica</name>
    <dbReference type="NCBI Taxonomy" id="406100"/>
    <lineage>
        <taxon>Bacteria</taxon>
        <taxon>Pseudomonadati</taxon>
        <taxon>Pseudomonadota</taxon>
        <taxon>Gammaproteobacteria</taxon>
        <taxon>Chromatiales</taxon>
        <taxon>Ectothiorhodospiraceae</taxon>
        <taxon>Aquisalimonas</taxon>
    </lineage>
</organism>
<dbReference type="GO" id="GO:0042597">
    <property type="term" value="C:periplasmic space"/>
    <property type="evidence" value="ECO:0007669"/>
    <property type="project" value="UniProtKB-SubCell"/>
</dbReference>
<comment type="function">
    <text evidence="11">Involved in methylamine metabolism. Essential for the maturation of the beta subunit of MADH, presumably via a step in the biosynthesis of tryptophan tryptophylquinone (TTQ), the cofactor of MADH.</text>
</comment>
<gene>
    <name evidence="17" type="ORF">SAMN04488052_107135</name>
</gene>
<dbReference type="EMBL" id="FOEG01000007">
    <property type="protein sequence ID" value="SEP05027.1"/>
    <property type="molecule type" value="Genomic_DNA"/>
</dbReference>
<dbReference type="GO" id="GO:0046872">
    <property type="term" value="F:metal ion binding"/>
    <property type="evidence" value="ECO:0007669"/>
    <property type="project" value="UniProtKB-KW"/>
</dbReference>
<evidence type="ECO:0000313" key="17">
    <source>
        <dbReference type="EMBL" id="SEP05027.1"/>
    </source>
</evidence>
<dbReference type="Pfam" id="PF03150">
    <property type="entry name" value="CCP_MauG"/>
    <property type="match status" value="1"/>
</dbReference>
<keyword evidence="4 13" id="KW-0349">Heme</keyword>
<feature type="binding site" description="covalent" evidence="13">
    <location>
        <position position="86"/>
    </location>
    <ligand>
        <name>heme c</name>
        <dbReference type="ChEBI" id="CHEBI:61717"/>
        <label>1</label>
    </ligand>
</feature>
<sequence length="337" mass="37007">MRRVKASGVLRRGIIAVAGVSLLGMAGQSLADDDGYAEYRDRFEPLPALPPIPSDNSLTKEKIELGKMLFFEPRISSSGVISCATCHNPALGWADRIPQAVGHQGQVGKRNTPTVLNSGFLDSQFWDGREDDLEGQALGPIEDAIEMAMDLDEAIEQLESFEAYTERFDEAFPGQDDPVNEENVAKALASFQRTLNTPNSPFDRYLRGDTEAMSEQQKRGMAAFVDNGCIACHSGPALTDGQFHRFELPDGPTDEGRYVITGDESDKYAFRTPGLRNVGVTYPYFHNGMVDDLGEAINIMAEQMLGSELDDDTVEDIEQFLHAMTGEMPDISFPALP</sequence>
<keyword evidence="5 14" id="KW-0479">Metal-binding</keyword>
<feature type="binding site" description="axial binding residue" evidence="14">
    <location>
        <position position="233"/>
    </location>
    <ligand>
        <name>heme c</name>
        <dbReference type="ChEBI" id="CHEBI:61717"/>
        <label>2</label>
    </ligand>
    <ligandPart>
        <name>Fe</name>
        <dbReference type="ChEBI" id="CHEBI:18248"/>
    </ligandPart>
</feature>
<keyword evidence="6 15" id="KW-0732">Signal</keyword>
<keyword evidence="9" id="KW-0560">Oxidoreductase</keyword>
<dbReference type="Proteomes" id="UP000199657">
    <property type="component" value="Unassembled WGS sequence"/>
</dbReference>
<feature type="binding site" description="covalent" evidence="13">
    <location>
        <position position="232"/>
    </location>
    <ligand>
        <name>heme c</name>
        <dbReference type="ChEBI" id="CHEBI:61717"/>
        <label>2</label>
    </ligand>
</feature>
<evidence type="ECO:0000256" key="13">
    <source>
        <dbReference type="PIRSR" id="PIRSR000294-1"/>
    </source>
</evidence>
<comment type="cofactor">
    <cofactor evidence="13">
        <name>heme</name>
        <dbReference type="ChEBI" id="CHEBI:30413"/>
    </cofactor>
    <text evidence="13">Binds 2 heme groups.</text>
</comment>